<keyword evidence="2" id="KW-0804">Transcription</keyword>
<dbReference type="AlphaFoldDB" id="A0A6N7EK01"/>
<reference evidence="4 5" key="1">
    <citation type="submission" date="2019-10" db="EMBL/GenBank/DDBJ databases">
        <title>Georgenia wutianyii sp. nov. and Georgenia yuyongxinii sp. nov. isolated from plateau pika (Ochotona curzoniae) in the Qinghai-Tibet plateau of China.</title>
        <authorList>
            <person name="Tian Z."/>
        </authorList>
    </citation>
    <scope>NUCLEOTIDE SEQUENCE [LARGE SCALE GENOMIC DNA]</scope>
    <source>
        <strain evidence="4 5">JCM 19765</strain>
    </source>
</reference>
<evidence type="ECO:0000313" key="4">
    <source>
        <dbReference type="EMBL" id="MPV38479.1"/>
    </source>
</evidence>
<organism evidence="4 5">
    <name type="scientific">Georgenia subflava</name>
    <dbReference type="NCBI Taxonomy" id="1622177"/>
    <lineage>
        <taxon>Bacteria</taxon>
        <taxon>Bacillati</taxon>
        <taxon>Actinomycetota</taxon>
        <taxon>Actinomycetes</taxon>
        <taxon>Micrococcales</taxon>
        <taxon>Bogoriellaceae</taxon>
        <taxon>Georgenia</taxon>
    </lineage>
</organism>
<dbReference type="NCBIfam" id="TIGR03988">
    <property type="entry name" value="antisig_RsrA"/>
    <property type="match status" value="1"/>
</dbReference>
<evidence type="ECO:0000256" key="1">
    <source>
        <dbReference type="ARBA" id="ARBA00023015"/>
    </source>
</evidence>
<dbReference type="Pfam" id="PF13490">
    <property type="entry name" value="zf-HC2"/>
    <property type="match status" value="1"/>
</dbReference>
<accession>A0A6N7EK01</accession>
<feature type="domain" description="Putative zinc-finger" evidence="3">
    <location>
        <begin position="28"/>
        <end position="61"/>
    </location>
</feature>
<keyword evidence="1" id="KW-0805">Transcription regulation</keyword>
<proteinExistence type="predicted"/>
<evidence type="ECO:0000256" key="2">
    <source>
        <dbReference type="ARBA" id="ARBA00023163"/>
    </source>
</evidence>
<dbReference type="InterPro" id="IPR024020">
    <property type="entry name" value="Anit_sigma_mycothiol_RsrA"/>
</dbReference>
<evidence type="ECO:0000313" key="5">
    <source>
        <dbReference type="Proteomes" id="UP000437709"/>
    </source>
</evidence>
<gene>
    <name evidence="4" type="ORF">GB881_15785</name>
</gene>
<name>A0A6N7EK01_9MICO</name>
<dbReference type="InterPro" id="IPR027383">
    <property type="entry name" value="Znf_put"/>
</dbReference>
<dbReference type="InterPro" id="IPR041916">
    <property type="entry name" value="Anti_sigma_zinc_sf"/>
</dbReference>
<dbReference type="EMBL" id="WHPC01000083">
    <property type="protein sequence ID" value="MPV38479.1"/>
    <property type="molecule type" value="Genomic_DNA"/>
</dbReference>
<protein>
    <submittedName>
        <fullName evidence="4">Mycothiol system anti-sigma-R factor</fullName>
    </submittedName>
</protein>
<dbReference type="Gene3D" id="1.10.10.1320">
    <property type="entry name" value="Anti-sigma factor, zinc-finger domain"/>
    <property type="match status" value="1"/>
</dbReference>
<comment type="caution">
    <text evidence="4">The sequence shown here is derived from an EMBL/GenBank/DDBJ whole genome shotgun (WGS) entry which is preliminary data.</text>
</comment>
<sequence length="107" mass="12066">MTDENAHLVDRAEEALRRRARPGSVCSCEELLDHLFEFLDSELDEDQYARFRAHAAECPTCTEAADAEQHIRALVRRSCAEVAPSSLRVRVQSQLTVLRVNGIRTAD</sequence>
<keyword evidence="5" id="KW-1185">Reference proteome</keyword>
<dbReference type="RefSeq" id="WP_152196356.1">
    <property type="nucleotide sequence ID" value="NZ_VUKD01000005.1"/>
</dbReference>
<evidence type="ECO:0000259" key="3">
    <source>
        <dbReference type="Pfam" id="PF13490"/>
    </source>
</evidence>
<dbReference type="OrthoDB" id="3267840at2"/>
<dbReference type="Proteomes" id="UP000437709">
    <property type="component" value="Unassembled WGS sequence"/>
</dbReference>